<feature type="compositionally biased region" description="Basic and acidic residues" evidence="10">
    <location>
        <begin position="400"/>
        <end position="409"/>
    </location>
</feature>
<feature type="region of interest" description="Disordered" evidence="10">
    <location>
        <begin position="311"/>
        <end position="330"/>
    </location>
</feature>
<evidence type="ECO:0000256" key="1">
    <source>
        <dbReference type="ARBA" id="ARBA00004177"/>
    </source>
</evidence>
<protein>
    <recommendedName>
        <fullName evidence="16">MICAL-like protein 1</fullName>
    </recommendedName>
</protein>
<evidence type="ECO:0000259" key="11">
    <source>
        <dbReference type="PROSITE" id="PS50021"/>
    </source>
</evidence>
<evidence type="ECO:0000256" key="2">
    <source>
        <dbReference type="ARBA" id="ARBA00022553"/>
    </source>
</evidence>
<feature type="compositionally biased region" description="Basic and acidic residues" evidence="10">
    <location>
        <begin position="754"/>
        <end position="764"/>
    </location>
</feature>
<dbReference type="EnsemblMetazoa" id="XM_030984104">
    <property type="protein sequence ID" value="XP_030839964"/>
    <property type="gene ID" value="LOC763573"/>
</dbReference>
<keyword evidence="5 8" id="KW-0862">Zinc</keyword>
<feature type="compositionally biased region" description="Basic residues" evidence="10">
    <location>
        <begin position="1039"/>
        <end position="1053"/>
    </location>
</feature>
<dbReference type="CDD" id="cd21253">
    <property type="entry name" value="CH_MICALL2"/>
    <property type="match status" value="1"/>
</dbReference>
<dbReference type="GO" id="GO:0046872">
    <property type="term" value="F:metal ion binding"/>
    <property type="evidence" value="ECO:0007669"/>
    <property type="project" value="UniProtKB-KW"/>
</dbReference>
<feature type="compositionally biased region" description="Basic and acidic residues" evidence="10">
    <location>
        <begin position="417"/>
        <end position="432"/>
    </location>
</feature>
<dbReference type="InterPro" id="IPR022735">
    <property type="entry name" value="bMERB_dom"/>
</dbReference>
<feature type="region of interest" description="Disordered" evidence="10">
    <location>
        <begin position="342"/>
        <end position="887"/>
    </location>
</feature>
<comment type="subcellular location">
    <subcellularLocation>
        <location evidence="1">Endosome</location>
    </subcellularLocation>
</comment>
<keyword evidence="4" id="KW-0967">Endosome</keyword>
<dbReference type="SMART" id="SM00033">
    <property type="entry name" value="CH"/>
    <property type="match status" value="1"/>
</dbReference>
<evidence type="ECO:0000256" key="8">
    <source>
        <dbReference type="PROSITE-ProRule" id="PRU00125"/>
    </source>
</evidence>
<evidence type="ECO:0000256" key="6">
    <source>
        <dbReference type="ARBA" id="ARBA00023038"/>
    </source>
</evidence>
<dbReference type="Gene3D" id="1.10.418.10">
    <property type="entry name" value="Calponin-like domain"/>
    <property type="match status" value="1"/>
</dbReference>
<dbReference type="SMART" id="SM00132">
    <property type="entry name" value="LIM"/>
    <property type="match status" value="1"/>
</dbReference>
<feature type="compositionally biased region" description="Basic and acidic residues" evidence="10">
    <location>
        <begin position="605"/>
        <end position="621"/>
    </location>
</feature>
<dbReference type="InterPro" id="IPR050540">
    <property type="entry name" value="F-actin_Monoox_Mical"/>
</dbReference>
<evidence type="ECO:0000256" key="4">
    <source>
        <dbReference type="ARBA" id="ARBA00022753"/>
    </source>
</evidence>
<evidence type="ECO:0000256" key="9">
    <source>
        <dbReference type="SAM" id="Coils"/>
    </source>
</evidence>
<dbReference type="CTD" id="85377"/>
<keyword evidence="15" id="KW-1185">Reference proteome</keyword>
<dbReference type="PROSITE" id="PS50023">
    <property type="entry name" value="LIM_DOMAIN_2"/>
    <property type="match status" value="1"/>
</dbReference>
<evidence type="ECO:0000259" key="12">
    <source>
        <dbReference type="PROSITE" id="PS50023"/>
    </source>
</evidence>
<dbReference type="CDD" id="cd09358">
    <property type="entry name" value="LIM_Mical_like"/>
    <property type="match status" value="1"/>
</dbReference>
<feature type="compositionally biased region" description="Polar residues" evidence="10">
    <location>
        <begin position="740"/>
        <end position="753"/>
    </location>
</feature>
<dbReference type="Pfam" id="PF00412">
    <property type="entry name" value="LIM"/>
    <property type="match status" value="1"/>
</dbReference>
<feature type="domain" description="Calponin-homology (CH)" evidence="11">
    <location>
        <begin position="3"/>
        <end position="109"/>
    </location>
</feature>
<dbReference type="Gene3D" id="2.10.110.10">
    <property type="entry name" value="Cysteine Rich Protein"/>
    <property type="match status" value="1"/>
</dbReference>
<dbReference type="SUPFAM" id="SSF47576">
    <property type="entry name" value="Calponin-homology domain, CH-domain"/>
    <property type="match status" value="1"/>
</dbReference>
<dbReference type="PROSITE" id="PS51848">
    <property type="entry name" value="BMERB"/>
    <property type="match status" value="1"/>
</dbReference>
<dbReference type="InterPro" id="IPR036872">
    <property type="entry name" value="CH_dom_sf"/>
</dbReference>
<proteinExistence type="predicted"/>
<dbReference type="SMART" id="SM01203">
    <property type="entry name" value="DUF3585"/>
    <property type="match status" value="1"/>
</dbReference>
<evidence type="ECO:0000313" key="15">
    <source>
        <dbReference type="Proteomes" id="UP000007110"/>
    </source>
</evidence>
<feature type="domain" description="LIM zinc-binding" evidence="12">
    <location>
        <begin position="158"/>
        <end position="222"/>
    </location>
</feature>
<name>A0A7M7NVI8_STRPU</name>
<evidence type="ECO:0000313" key="14">
    <source>
        <dbReference type="EnsemblMetazoa" id="XP_030839964"/>
    </source>
</evidence>
<feature type="compositionally biased region" description="Basic and acidic residues" evidence="10">
    <location>
        <begin position="573"/>
        <end position="595"/>
    </location>
</feature>
<feature type="compositionally biased region" description="Polar residues" evidence="10">
    <location>
        <begin position="441"/>
        <end position="450"/>
    </location>
</feature>
<feature type="region of interest" description="Disordered" evidence="10">
    <location>
        <begin position="130"/>
        <end position="150"/>
    </location>
</feature>
<dbReference type="Pfam" id="PF12130">
    <property type="entry name" value="bMERB_dom"/>
    <property type="match status" value="1"/>
</dbReference>
<reference evidence="14" key="2">
    <citation type="submission" date="2021-01" db="UniProtKB">
        <authorList>
            <consortium name="EnsemblMetazoa"/>
        </authorList>
    </citation>
    <scope>IDENTIFICATION</scope>
</reference>
<reference evidence="15" key="1">
    <citation type="submission" date="2015-02" db="EMBL/GenBank/DDBJ databases">
        <title>Genome sequencing for Strongylocentrotus purpuratus.</title>
        <authorList>
            <person name="Murali S."/>
            <person name="Liu Y."/>
            <person name="Vee V."/>
            <person name="English A."/>
            <person name="Wang M."/>
            <person name="Skinner E."/>
            <person name="Han Y."/>
            <person name="Muzny D.M."/>
            <person name="Worley K.C."/>
            <person name="Gibbs R.A."/>
        </authorList>
    </citation>
    <scope>NUCLEOTIDE SEQUENCE</scope>
</reference>
<dbReference type="InterPro" id="IPR001715">
    <property type="entry name" value="CH_dom"/>
</dbReference>
<evidence type="ECO:0000256" key="5">
    <source>
        <dbReference type="ARBA" id="ARBA00022833"/>
    </source>
</evidence>
<dbReference type="PANTHER" id="PTHR23167">
    <property type="entry name" value="CALPONIN HOMOLOGY DOMAIN-CONTAINING PROTEIN DDB_G0272472-RELATED"/>
    <property type="match status" value="1"/>
</dbReference>
<keyword evidence="7 9" id="KW-0175">Coiled coil</keyword>
<organism evidence="14 15">
    <name type="scientific">Strongylocentrotus purpuratus</name>
    <name type="common">Purple sea urchin</name>
    <dbReference type="NCBI Taxonomy" id="7668"/>
    <lineage>
        <taxon>Eukaryota</taxon>
        <taxon>Metazoa</taxon>
        <taxon>Echinodermata</taxon>
        <taxon>Eleutherozoa</taxon>
        <taxon>Echinozoa</taxon>
        <taxon>Echinoidea</taxon>
        <taxon>Euechinoidea</taxon>
        <taxon>Echinacea</taxon>
        <taxon>Camarodonta</taxon>
        <taxon>Echinidea</taxon>
        <taxon>Strongylocentrotidae</taxon>
        <taxon>Strongylocentrotus</taxon>
    </lineage>
</organism>
<evidence type="ECO:0000256" key="3">
    <source>
        <dbReference type="ARBA" id="ARBA00022723"/>
    </source>
</evidence>
<dbReference type="FunFam" id="1.10.418.10:FF:000023">
    <property type="entry name" value="EH domain-binding protein 1 isoform X1"/>
    <property type="match status" value="1"/>
</dbReference>
<feature type="compositionally biased region" description="Low complexity" evidence="10">
    <location>
        <begin position="387"/>
        <end position="397"/>
    </location>
</feature>
<keyword evidence="3 8" id="KW-0479">Metal-binding</keyword>
<keyword evidence="6 8" id="KW-0440">LIM domain</keyword>
<dbReference type="PANTHER" id="PTHR23167:SF46">
    <property type="entry name" value="EPS15 HOMOLOGY DOMAIN CONTAINING PROTEIN-BINDING PROTEIN 1, ISOFORM F"/>
    <property type="match status" value="1"/>
</dbReference>
<dbReference type="SUPFAM" id="SSF57716">
    <property type="entry name" value="Glucocorticoid receptor-like (DNA-binding domain)"/>
    <property type="match status" value="1"/>
</dbReference>
<dbReference type="AlphaFoldDB" id="A0A7M7NVI8"/>
<evidence type="ECO:0000256" key="10">
    <source>
        <dbReference type="SAM" id="MobiDB-lite"/>
    </source>
</evidence>
<dbReference type="Proteomes" id="UP000007110">
    <property type="component" value="Unassembled WGS sequence"/>
</dbReference>
<dbReference type="PROSITE" id="PS50021">
    <property type="entry name" value="CH"/>
    <property type="match status" value="1"/>
</dbReference>
<dbReference type="GeneID" id="763573"/>
<evidence type="ECO:0008006" key="16">
    <source>
        <dbReference type="Google" id="ProtNLM"/>
    </source>
</evidence>
<evidence type="ECO:0000259" key="13">
    <source>
        <dbReference type="PROSITE" id="PS51848"/>
    </source>
</evidence>
<dbReference type="Pfam" id="PF00307">
    <property type="entry name" value="CH"/>
    <property type="match status" value="1"/>
</dbReference>
<feature type="coiled-coil region" evidence="9">
    <location>
        <begin position="890"/>
        <end position="917"/>
    </location>
</feature>
<feature type="region of interest" description="Disordered" evidence="10">
    <location>
        <begin position="1029"/>
        <end position="1053"/>
    </location>
</feature>
<dbReference type="PROSITE" id="PS00478">
    <property type="entry name" value="LIM_DOMAIN_1"/>
    <property type="match status" value="1"/>
</dbReference>
<sequence>MALKGTKALQSWCVKVTAGYPNVKVENMTKSWKDGLAFCAVIHHFRPELIDFNSLSKKNIRENCTLAFEVAERELGIPALLDPEDMVSMASPDKLSILTYLSQYYNFFKNKESASGKDVEVSDKGKEIRRRSFKKAKDKENKAAQSGPLPAKISLKSDKCEICSKRVYLVERQVVDGRLFHRNCFRCTKCRSTLRPDSYKLTKDPKKFECMCHSDNGDIWNLRMNPTSRAGARLAGVDEEGGTIWQNRTAKASPKRPNQPPPQLPPKSTTPAEPVMGNSKPSMPQAPERTKPPFPGAVSMHPHLMKSAARARFNASGSPVGSPQLERHPFNGSVTSLATQKDADMAASQEALNKSPAESPARPVPLPRVITKPKENGQVPTGKGTQESSTGLSTTESSSEDSKARENRESSLFSTDDESKSSSDVRSLKEGDSLGFESSDLDNISGTFNKTFRDTDDTTSAEETTAKVDVSTAEEIKEVGGDAGIEKSPTSEEPVEVGVDQNEDISVANKEKDKEEETLNTVNQTITKDQEKTDLEIGTNDVTNKSVEEGSTGDSALWDTKAELSDSFQDENSEAKKTEDVSVETNDKTVEKESKVPTQPATLEIDERTERDKDSENKLKENVSQVEGPSGKKTTDDNYDDSLNPFGDEDEEETEETGKRQSTNPFGSDEDDDGYDNNLNPFGEDEDEGNESHISDESVNPFTGSPTRETPFSLRLKSDNIRAASFSHSKRPERPPPPTILSSGSYSVKTRSQILDELKRDRETLKKKRSAPPRPPGGSPGGVTAPPRSRKSYKAPLPPQVVPPRAASDGELPNRPAKTKDGESTPTPVPQPRTGPTANGTKIEPVPSPRVKKPERPKFAPPSRAHSQGKRKAPAPPAIKREVGKDHIETSLIQQELINIEKRQRELEERGVELETNLRQDTDDDAAHDDTLLAEWFDVVNQKNKLVRREGELIAQAQQQELELQHAEIEFELRVILQKQEHERIDADATREEQLLEMLMEVVQKRNQIVERLEEDRLREEMEDREIEAMIGTGSDKKKDKKHKKKHKLGLIK</sequence>
<dbReference type="GO" id="GO:0005768">
    <property type="term" value="C:endosome"/>
    <property type="evidence" value="ECO:0007669"/>
    <property type="project" value="UniProtKB-SubCell"/>
</dbReference>
<dbReference type="RefSeq" id="XP_030839964.1">
    <property type="nucleotide sequence ID" value="XM_030984104.1"/>
</dbReference>
<dbReference type="InterPro" id="IPR001781">
    <property type="entry name" value="Znf_LIM"/>
</dbReference>
<accession>A0A7M7NVI8</accession>
<evidence type="ECO:0000256" key="7">
    <source>
        <dbReference type="ARBA" id="ARBA00023054"/>
    </source>
</evidence>
<keyword evidence="2" id="KW-0597">Phosphoprotein</keyword>
<feature type="compositionally biased region" description="Polar residues" evidence="10">
    <location>
        <begin position="697"/>
        <end position="710"/>
    </location>
</feature>
<feature type="region of interest" description="Disordered" evidence="10">
    <location>
        <begin position="248"/>
        <end position="300"/>
    </location>
</feature>
<feature type="domain" description="BMERB" evidence="13">
    <location>
        <begin position="880"/>
        <end position="1029"/>
    </location>
</feature>